<feature type="domain" description="ACT" evidence="10">
    <location>
        <begin position="193"/>
        <end position="271"/>
    </location>
</feature>
<dbReference type="InterPro" id="IPR002912">
    <property type="entry name" value="ACT_dom"/>
</dbReference>
<dbReference type="InterPro" id="IPR045865">
    <property type="entry name" value="ACT-like_dom_sf"/>
</dbReference>
<evidence type="ECO:0000313" key="11">
    <source>
        <dbReference type="EMBL" id="MTH29741.1"/>
    </source>
</evidence>
<name>A0A7K1GLL7_9FLAO</name>
<evidence type="ECO:0000259" key="10">
    <source>
        <dbReference type="PROSITE" id="PS51671"/>
    </source>
</evidence>
<dbReference type="InterPro" id="IPR008242">
    <property type="entry name" value="Chor_mutase/pphenate_deHydtase"/>
</dbReference>
<evidence type="ECO:0000256" key="4">
    <source>
        <dbReference type="ARBA" id="ARBA00023141"/>
    </source>
</evidence>
<sequence length="283" mass="32440">MKSVIIQGIKGSFHHEAVTRFFKDQEVDIVDSPTFNSLVRQVVNHSVDYGMMAIENSIAGSILPNYSLMTKNKLYIGGEIALPIKHNLLALKGQTLEDIHQVRTHPMALLQCENFLDNYEHWQRLAMDDTATCARNIQDKQMHGVASIGSKLAAQMYDLEILAEDIHDVYDNYTRFYLVGTKPIQVKGFNKATLYFYTDHKKGRLSKVLEILASHELNLTKIQSVPLSGSVFEYSFHVNVVLVNENYDLYYKALEELKQATQYLVVLGEYIEDKRPVYKEQEQ</sequence>
<evidence type="ECO:0000256" key="1">
    <source>
        <dbReference type="ARBA" id="ARBA00004741"/>
    </source>
</evidence>
<dbReference type="GO" id="GO:0005737">
    <property type="term" value="C:cytoplasm"/>
    <property type="evidence" value="ECO:0007669"/>
    <property type="project" value="TreeGrafter"/>
</dbReference>
<dbReference type="InterPro" id="IPR001086">
    <property type="entry name" value="Preph_deHydtase"/>
</dbReference>
<keyword evidence="12" id="KW-1185">Reference proteome</keyword>
<comment type="pathway">
    <text evidence="1">Amino-acid biosynthesis; L-phenylalanine biosynthesis; phenylpyruvate from prephenate: step 1/1.</text>
</comment>
<dbReference type="Gene3D" id="3.30.70.260">
    <property type="match status" value="1"/>
</dbReference>
<dbReference type="PROSITE" id="PS51671">
    <property type="entry name" value="ACT"/>
    <property type="match status" value="1"/>
</dbReference>
<keyword evidence="4" id="KW-0057">Aromatic amino acid biosynthesis</keyword>
<evidence type="ECO:0000256" key="7">
    <source>
        <dbReference type="ARBA" id="ARBA00047848"/>
    </source>
</evidence>
<comment type="caution">
    <text evidence="11">The sequence shown here is derived from an EMBL/GenBank/DDBJ whole genome shotgun (WGS) entry which is preliminary data.</text>
</comment>
<evidence type="ECO:0000256" key="2">
    <source>
        <dbReference type="ARBA" id="ARBA00013147"/>
    </source>
</evidence>
<keyword evidence="5" id="KW-0584">Phenylalanine biosynthesis</keyword>
<dbReference type="PANTHER" id="PTHR21022:SF19">
    <property type="entry name" value="PREPHENATE DEHYDRATASE-RELATED"/>
    <property type="match status" value="1"/>
</dbReference>
<gene>
    <name evidence="11" type="ORF">GJV77_07395</name>
</gene>
<dbReference type="SUPFAM" id="SSF55021">
    <property type="entry name" value="ACT-like"/>
    <property type="match status" value="1"/>
</dbReference>
<dbReference type="PANTHER" id="PTHR21022">
    <property type="entry name" value="PREPHENATE DEHYDRATASE P PROTEIN"/>
    <property type="match status" value="1"/>
</dbReference>
<dbReference type="CDD" id="cd04905">
    <property type="entry name" value="ACT_CM-PDT"/>
    <property type="match status" value="1"/>
</dbReference>
<feature type="site" description="Essential for prephenate dehydratase activity" evidence="8">
    <location>
        <position position="174"/>
    </location>
</feature>
<keyword evidence="6" id="KW-0456">Lyase</keyword>
<feature type="domain" description="Prephenate dehydratase" evidence="9">
    <location>
        <begin position="3"/>
        <end position="181"/>
    </location>
</feature>
<dbReference type="OrthoDB" id="9802281at2"/>
<evidence type="ECO:0000256" key="8">
    <source>
        <dbReference type="PIRSR" id="PIRSR001500-2"/>
    </source>
</evidence>
<dbReference type="GO" id="GO:0009094">
    <property type="term" value="P:L-phenylalanine biosynthetic process"/>
    <property type="evidence" value="ECO:0007669"/>
    <property type="project" value="UniProtKB-UniPathway"/>
</dbReference>
<reference evidence="11 12" key="1">
    <citation type="journal article" date="2006" name="Int. J. Syst. Evol. Microbiol.">
        <title>Myroides pelagicus sp. nov., isolated from seawater in Thailand.</title>
        <authorList>
            <person name="Yoon J."/>
            <person name="Maneerat S."/>
            <person name="Kawai F."/>
            <person name="Yokota A."/>
        </authorList>
    </citation>
    <scope>NUCLEOTIDE SEQUENCE [LARGE SCALE GENOMIC DNA]</scope>
    <source>
        <strain evidence="11 12">SM1T</strain>
    </source>
</reference>
<protein>
    <recommendedName>
        <fullName evidence="2">prephenate dehydratase</fullName>
        <ecNumber evidence="2">4.2.1.51</ecNumber>
    </recommendedName>
</protein>
<organism evidence="11 12">
    <name type="scientific">Myroides pelagicus</name>
    <dbReference type="NCBI Taxonomy" id="270914"/>
    <lineage>
        <taxon>Bacteria</taxon>
        <taxon>Pseudomonadati</taxon>
        <taxon>Bacteroidota</taxon>
        <taxon>Flavobacteriia</taxon>
        <taxon>Flavobacteriales</taxon>
        <taxon>Flavobacteriaceae</taxon>
        <taxon>Myroides</taxon>
    </lineage>
</organism>
<dbReference type="SUPFAM" id="SSF53850">
    <property type="entry name" value="Periplasmic binding protein-like II"/>
    <property type="match status" value="1"/>
</dbReference>
<dbReference type="Pfam" id="PF00800">
    <property type="entry name" value="PDT"/>
    <property type="match status" value="1"/>
</dbReference>
<comment type="catalytic activity">
    <reaction evidence="7">
        <text>prephenate + H(+) = 3-phenylpyruvate + CO2 + H2O</text>
        <dbReference type="Rhea" id="RHEA:21648"/>
        <dbReference type="ChEBI" id="CHEBI:15377"/>
        <dbReference type="ChEBI" id="CHEBI:15378"/>
        <dbReference type="ChEBI" id="CHEBI:16526"/>
        <dbReference type="ChEBI" id="CHEBI:18005"/>
        <dbReference type="ChEBI" id="CHEBI:29934"/>
        <dbReference type="EC" id="4.2.1.51"/>
    </reaction>
</comment>
<dbReference type="RefSeq" id="WP_155035737.1">
    <property type="nucleotide sequence ID" value="NZ_JAYMMG010000016.1"/>
</dbReference>
<evidence type="ECO:0000256" key="3">
    <source>
        <dbReference type="ARBA" id="ARBA00022605"/>
    </source>
</evidence>
<dbReference type="Proteomes" id="UP000488936">
    <property type="component" value="Unassembled WGS sequence"/>
</dbReference>
<accession>A0A7K1GLL7</accession>
<evidence type="ECO:0000313" key="12">
    <source>
        <dbReference type="Proteomes" id="UP000488936"/>
    </source>
</evidence>
<dbReference type="Gene3D" id="3.40.190.10">
    <property type="entry name" value="Periplasmic binding protein-like II"/>
    <property type="match status" value="2"/>
</dbReference>
<evidence type="ECO:0000259" key="9">
    <source>
        <dbReference type="PROSITE" id="PS51171"/>
    </source>
</evidence>
<proteinExistence type="predicted"/>
<dbReference type="EC" id="4.2.1.51" evidence="2"/>
<dbReference type="GO" id="GO:0004664">
    <property type="term" value="F:prephenate dehydratase activity"/>
    <property type="evidence" value="ECO:0007669"/>
    <property type="project" value="UniProtKB-EC"/>
</dbReference>
<dbReference type="PROSITE" id="PS51171">
    <property type="entry name" value="PREPHENATE_DEHYDR_3"/>
    <property type="match status" value="1"/>
</dbReference>
<dbReference type="CDD" id="cd13631">
    <property type="entry name" value="PBP2_Ct-PDT_like"/>
    <property type="match status" value="1"/>
</dbReference>
<keyword evidence="3" id="KW-0028">Amino-acid biosynthesis</keyword>
<evidence type="ECO:0000256" key="6">
    <source>
        <dbReference type="ARBA" id="ARBA00023239"/>
    </source>
</evidence>
<evidence type="ECO:0000256" key="5">
    <source>
        <dbReference type="ARBA" id="ARBA00023222"/>
    </source>
</evidence>
<dbReference type="PIRSF" id="PIRSF001500">
    <property type="entry name" value="Chor_mut_pdt_Ppr"/>
    <property type="match status" value="1"/>
</dbReference>
<dbReference type="AlphaFoldDB" id="A0A7K1GLL7"/>
<dbReference type="EMBL" id="WMJY01000013">
    <property type="protein sequence ID" value="MTH29741.1"/>
    <property type="molecule type" value="Genomic_DNA"/>
</dbReference>
<dbReference type="UniPathway" id="UPA00121">
    <property type="reaction ID" value="UER00345"/>
</dbReference>